<accession>A0A1T4XJ35</accession>
<dbReference type="RefSeq" id="WP_078816650.1">
    <property type="nucleotide sequence ID" value="NZ_FUYJ01000001.1"/>
</dbReference>
<dbReference type="InterPro" id="IPR036806">
    <property type="entry name" value="YozE_SAM-like_sf"/>
</dbReference>
<dbReference type="Gene3D" id="1.10.150.260">
    <property type="entry name" value="YozE SAM-like"/>
    <property type="match status" value="1"/>
</dbReference>
<dbReference type="Proteomes" id="UP000190042">
    <property type="component" value="Unassembled WGS sequence"/>
</dbReference>
<gene>
    <name evidence="2" type="ORF">SAMN04244570_0847</name>
</gene>
<sequence length="74" mass="8791">MDRSFYHFALRYRGGGKDDVKAMFAEKMFRDPSFPKNEEEFDTLSRYVEDQADHDLSSTTFDELYAIYQDVCSR</sequence>
<reference evidence="3" key="1">
    <citation type="submission" date="2017-02" db="EMBL/GenBank/DDBJ databases">
        <authorList>
            <person name="Varghese N."/>
            <person name="Submissions S."/>
        </authorList>
    </citation>
    <scope>NUCLEOTIDE SEQUENCE [LARGE SCALE GENOMIC DNA]</scope>
    <source>
        <strain evidence="3">DSM 23966</strain>
    </source>
</reference>
<keyword evidence="3" id="KW-1185">Reference proteome</keyword>
<dbReference type="Pfam" id="PF06855">
    <property type="entry name" value="YozE_SAM_like"/>
    <property type="match status" value="1"/>
</dbReference>
<organism evidence="2 3">
    <name type="scientific">Sporosarcina newyorkensis</name>
    <dbReference type="NCBI Taxonomy" id="759851"/>
    <lineage>
        <taxon>Bacteria</taxon>
        <taxon>Bacillati</taxon>
        <taxon>Bacillota</taxon>
        <taxon>Bacilli</taxon>
        <taxon>Bacillales</taxon>
        <taxon>Caryophanaceae</taxon>
        <taxon>Sporosarcina</taxon>
    </lineage>
</organism>
<evidence type="ECO:0000313" key="3">
    <source>
        <dbReference type="Proteomes" id="UP000190042"/>
    </source>
</evidence>
<dbReference type="NCBIfam" id="NF010193">
    <property type="entry name" value="PRK13672.1"/>
    <property type="match status" value="1"/>
</dbReference>
<evidence type="ECO:0000259" key="1">
    <source>
        <dbReference type="Pfam" id="PF06855"/>
    </source>
</evidence>
<dbReference type="AlphaFoldDB" id="A0A1T4XJ35"/>
<name>A0A1T4XJ35_9BACL</name>
<dbReference type="SUPFAM" id="SSF140652">
    <property type="entry name" value="YozE-like"/>
    <property type="match status" value="1"/>
</dbReference>
<feature type="domain" description="YozE SAM-like" evidence="1">
    <location>
        <begin position="4"/>
        <end position="69"/>
    </location>
</feature>
<dbReference type="InterPro" id="IPR023089">
    <property type="entry name" value="YozE_SAM-like"/>
</dbReference>
<proteinExistence type="predicted"/>
<protein>
    <submittedName>
        <fullName evidence="2">Uncharacterized protein YozE, UPF0346 family</fullName>
    </submittedName>
</protein>
<evidence type="ECO:0000313" key="2">
    <source>
        <dbReference type="EMBL" id="SKA89496.1"/>
    </source>
</evidence>
<dbReference type="EMBL" id="FUYJ01000001">
    <property type="protein sequence ID" value="SKA89496.1"/>
    <property type="molecule type" value="Genomic_DNA"/>
</dbReference>